<dbReference type="EMBL" id="VNHU01000005">
    <property type="protein sequence ID" value="TYP73528.1"/>
    <property type="molecule type" value="Genomic_DNA"/>
</dbReference>
<dbReference type="SMART" id="SM00287">
    <property type="entry name" value="SH3b"/>
    <property type="match status" value="1"/>
</dbReference>
<comment type="caution">
    <text evidence="4">The sequence shown here is derived from an EMBL/GenBank/DDBJ whole genome shotgun (WGS) entry which is preliminary data.</text>
</comment>
<proteinExistence type="predicted"/>
<name>A0A5S5C4J5_9FLAO</name>
<dbReference type="Proteomes" id="UP000324376">
    <property type="component" value="Unassembled WGS sequence"/>
</dbReference>
<reference evidence="4 5" key="1">
    <citation type="submission" date="2019-07" db="EMBL/GenBank/DDBJ databases">
        <title>Genomic Encyclopedia of Archaeal and Bacterial Type Strains, Phase II (KMG-II): from individual species to whole genera.</title>
        <authorList>
            <person name="Goeker M."/>
        </authorList>
    </citation>
    <scope>NUCLEOTIDE SEQUENCE [LARGE SCALE GENOMIC DNA]</scope>
    <source>
        <strain evidence="4 5">DSM 17527</strain>
    </source>
</reference>
<evidence type="ECO:0000256" key="1">
    <source>
        <dbReference type="SAM" id="MobiDB-lite"/>
    </source>
</evidence>
<feature type="compositionally biased region" description="Basic and acidic residues" evidence="1">
    <location>
        <begin position="166"/>
        <end position="182"/>
    </location>
</feature>
<keyword evidence="5" id="KW-1185">Reference proteome</keyword>
<evidence type="ECO:0000313" key="4">
    <source>
        <dbReference type="EMBL" id="TYP73528.1"/>
    </source>
</evidence>
<keyword evidence="2" id="KW-0732">Signal</keyword>
<dbReference type="AlphaFoldDB" id="A0A5S5C4J5"/>
<feature type="domain" description="SH3b" evidence="3">
    <location>
        <begin position="23"/>
        <end position="86"/>
    </location>
</feature>
<dbReference type="RefSeq" id="WP_246131483.1">
    <property type="nucleotide sequence ID" value="NZ_VNHU01000005.1"/>
</dbReference>
<dbReference type="InterPro" id="IPR003646">
    <property type="entry name" value="SH3-like_bac-type"/>
</dbReference>
<protein>
    <submittedName>
        <fullName evidence="4">SH3 domain-containing protein</fullName>
    </submittedName>
</protein>
<feature type="chain" id="PRO_5024415695" evidence="2">
    <location>
        <begin position="21"/>
        <end position="382"/>
    </location>
</feature>
<sequence>MKPIFTFILLLVITFSNSFAQTSERYLMSERKLEVRSGPGANYNIIAEVPKGTQVYVISSDYGDWSTVQHKNINGFVLTTLLTEDSRIADAERAAQAAEAKKDAARAAAAKAIASAEAAKKAAEEAARKAIAEAERLKREAEAQEAKAIADAEAAKRNQAVAARRAAAESEETRRAVEEANRRAANTDLASSPIESTTPSYGSSSRGAAAAPMAVTKEDKYSSWEKKTYKSGSAPKSSSVKAKYDYKLDNYLKINVGKNTEVVVKLYQMGKTAADDVCVRETYIKSNTTHYIKNIPAGEYYAKIAYGKDWRETEKNGKKYGTFTQNALYEKGQDILDFNPVKTSKGINIPSYTLSLDLLPNGGLGYGNEDQDNIDADSFNDQ</sequence>
<feature type="compositionally biased region" description="Low complexity" evidence="1">
    <location>
        <begin position="200"/>
        <end position="211"/>
    </location>
</feature>
<dbReference type="Pfam" id="PF08239">
    <property type="entry name" value="SH3_3"/>
    <property type="match status" value="1"/>
</dbReference>
<organism evidence="4 5">
    <name type="scientific">Aquimarina intermedia</name>
    <dbReference type="NCBI Taxonomy" id="350814"/>
    <lineage>
        <taxon>Bacteria</taxon>
        <taxon>Pseudomonadati</taxon>
        <taxon>Bacteroidota</taxon>
        <taxon>Flavobacteriia</taxon>
        <taxon>Flavobacteriales</taxon>
        <taxon>Flavobacteriaceae</taxon>
        <taxon>Aquimarina</taxon>
    </lineage>
</organism>
<feature type="compositionally biased region" description="Polar residues" evidence="1">
    <location>
        <begin position="188"/>
        <end position="199"/>
    </location>
</feature>
<dbReference type="PROSITE" id="PS51781">
    <property type="entry name" value="SH3B"/>
    <property type="match status" value="1"/>
</dbReference>
<feature type="region of interest" description="Disordered" evidence="1">
    <location>
        <begin position="163"/>
        <end position="212"/>
    </location>
</feature>
<evidence type="ECO:0000256" key="2">
    <source>
        <dbReference type="SAM" id="SignalP"/>
    </source>
</evidence>
<evidence type="ECO:0000313" key="5">
    <source>
        <dbReference type="Proteomes" id="UP000324376"/>
    </source>
</evidence>
<feature type="signal peptide" evidence="2">
    <location>
        <begin position="1"/>
        <end position="20"/>
    </location>
</feature>
<evidence type="ECO:0000259" key="3">
    <source>
        <dbReference type="PROSITE" id="PS51781"/>
    </source>
</evidence>
<dbReference type="Gene3D" id="2.30.30.40">
    <property type="entry name" value="SH3 Domains"/>
    <property type="match status" value="1"/>
</dbReference>
<accession>A0A5S5C4J5</accession>
<gene>
    <name evidence="4" type="ORF">BD809_105115</name>
</gene>